<name>A0A0K2W1H8_MESPL</name>
<evidence type="ECO:0000313" key="2">
    <source>
        <dbReference type="Proteomes" id="UP000182888"/>
    </source>
</evidence>
<protein>
    <submittedName>
        <fullName evidence="1">Uncharacterized protein</fullName>
    </submittedName>
</protein>
<reference evidence="2" key="1">
    <citation type="submission" date="2014-08" db="EMBL/GenBank/DDBJ databases">
        <authorList>
            <person name="Edwards T."/>
        </authorList>
    </citation>
    <scope>NUCLEOTIDE SEQUENCE [LARGE SCALE GENOMIC DNA]</scope>
</reference>
<proteinExistence type="predicted"/>
<accession>A0A0K2W1H8</accession>
<organism evidence="1 2">
    <name type="scientific">Mesorhizobium plurifarium</name>
    <dbReference type="NCBI Taxonomy" id="69974"/>
    <lineage>
        <taxon>Bacteria</taxon>
        <taxon>Pseudomonadati</taxon>
        <taxon>Pseudomonadota</taxon>
        <taxon>Alphaproteobacteria</taxon>
        <taxon>Hyphomicrobiales</taxon>
        <taxon>Phyllobacteriaceae</taxon>
        <taxon>Mesorhizobium</taxon>
    </lineage>
</organism>
<gene>
    <name evidence="1" type="ORF">MPL1032_240311</name>
</gene>
<dbReference type="Proteomes" id="UP000182888">
    <property type="component" value="Unassembled WGS sequence"/>
</dbReference>
<dbReference type="EMBL" id="CCND01000017">
    <property type="protein sequence ID" value="CDX58890.1"/>
    <property type="molecule type" value="Genomic_DNA"/>
</dbReference>
<sequence>MLRSRQGITVTPPALEGEFGRVLTDRFQQSCMPVETC</sequence>
<dbReference type="AlphaFoldDB" id="A0A0K2W1H8"/>
<evidence type="ECO:0000313" key="1">
    <source>
        <dbReference type="EMBL" id="CDX58890.1"/>
    </source>
</evidence>